<reference evidence="3 4" key="1">
    <citation type="journal article" date="2008" name="Int. J. Syst. Evol. Microbiol.">
        <title>Tessaracoccus flavescens sp. nov., isolated from marine sediment.</title>
        <authorList>
            <person name="Lee D.W."/>
            <person name="Lee S.D."/>
        </authorList>
    </citation>
    <scope>NUCLEOTIDE SEQUENCE [LARGE SCALE GENOMIC DNA]</scope>
    <source>
        <strain evidence="3 4">SST-39T</strain>
    </source>
</reference>
<feature type="transmembrane region" description="Helical" evidence="2">
    <location>
        <begin position="146"/>
        <end position="163"/>
    </location>
</feature>
<dbReference type="STRING" id="399497.BW733_13235"/>
<proteinExistence type="predicted"/>
<dbReference type="PANTHER" id="PTHR36844">
    <property type="entry name" value="PROTEASE PRSW"/>
    <property type="match status" value="1"/>
</dbReference>
<name>A0A1Q2CZR5_9ACTN</name>
<evidence type="ECO:0000313" key="3">
    <source>
        <dbReference type="EMBL" id="AQP51640.1"/>
    </source>
</evidence>
<gene>
    <name evidence="3" type="ORF">BW733_13235</name>
</gene>
<feature type="region of interest" description="Disordered" evidence="1">
    <location>
        <begin position="368"/>
        <end position="391"/>
    </location>
</feature>
<dbReference type="Proteomes" id="UP000188235">
    <property type="component" value="Chromosome"/>
</dbReference>
<keyword evidence="4" id="KW-1185">Reference proteome</keyword>
<dbReference type="Pfam" id="PF13367">
    <property type="entry name" value="PrsW-protease"/>
    <property type="match status" value="1"/>
</dbReference>
<feature type="transmembrane region" description="Helical" evidence="2">
    <location>
        <begin position="183"/>
        <end position="206"/>
    </location>
</feature>
<dbReference type="PANTHER" id="PTHR36844:SF1">
    <property type="entry name" value="PROTEASE PRSW"/>
    <property type="match status" value="1"/>
</dbReference>
<accession>A0A1Q2CZR5</accession>
<feature type="transmembrane region" description="Helical" evidence="2">
    <location>
        <begin position="45"/>
        <end position="66"/>
    </location>
</feature>
<feature type="transmembrane region" description="Helical" evidence="2">
    <location>
        <begin position="213"/>
        <end position="232"/>
    </location>
</feature>
<keyword evidence="2" id="KW-0472">Membrane</keyword>
<feature type="transmembrane region" description="Helical" evidence="2">
    <location>
        <begin position="18"/>
        <end position="39"/>
    </location>
</feature>
<protein>
    <recommendedName>
        <fullName evidence="5">PrsW family intramembrane metalloprotease</fullName>
    </recommendedName>
</protein>
<keyword evidence="2" id="KW-0812">Transmembrane</keyword>
<dbReference type="KEGG" id="tfa:BW733_13235"/>
<evidence type="ECO:0000313" key="4">
    <source>
        <dbReference type="Proteomes" id="UP000188235"/>
    </source>
</evidence>
<keyword evidence="2" id="KW-1133">Transmembrane helix</keyword>
<evidence type="ECO:0000256" key="2">
    <source>
        <dbReference type="SAM" id="Phobius"/>
    </source>
</evidence>
<feature type="transmembrane region" description="Helical" evidence="2">
    <location>
        <begin position="78"/>
        <end position="103"/>
    </location>
</feature>
<dbReference type="InterPro" id="IPR026898">
    <property type="entry name" value="PrsW"/>
</dbReference>
<organism evidence="3 4">
    <name type="scientific">Tessaracoccus flavescens</name>
    <dbReference type="NCBI Taxonomy" id="399497"/>
    <lineage>
        <taxon>Bacteria</taxon>
        <taxon>Bacillati</taxon>
        <taxon>Actinomycetota</taxon>
        <taxon>Actinomycetes</taxon>
        <taxon>Propionibacteriales</taxon>
        <taxon>Propionibacteriaceae</taxon>
        <taxon>Tessaracoccus</taxon>
    </lineage>
</organism>
<feature type="transmembrane region" description="Helical" evidence="2">
    <location>
        <begin position="244"/>
        <end position="266"/>
    </location>
</feature>
<sequence>MQFPAPAPKPWHRRKEQAFVVPLIVVILGGLGTLLGMVIVLFRPVLISMIAVLVFSVVAALGFWFLRWLDRWEPEPPMFLMGAFLWGAGVSAFVSGIVNTVVLGSTGSFEATTRISAPLIEESTKALFLVVLLLSSKRARAEFNSLTDAIVYGGMVGLGFSWIENISYALGPETASESLQVLVVRLLLVAFLHPILTIIASIGIWFGFRAPGVMRLVWPVAGWCLAVFLHWVHNSSYQLFGDTGSLVTAGIEILVVTGLIVIGVLSRKGEQAAVQRQLPVLVHFGWITASEAGWLADLSSRKAVLSRTNGDERRALSEFIQNTTELALVRERLDADQSARPPSELLQTHKQLVDLVVVRRTQAAQLLGQGGPWQPMTPRPGDNWGTMPYPG</sequence>
<evidence type="ECO:0000256" key="1">
    <source>
        <dbReference type="SAM" id="MobiDB-lite"/>
    </source>
</evidence>
<dbReference type="EMBL" id="CP019607">
    <property type="protein sequence ID" value="AQP51640.1"/>
    <property type="molecule type" value="Genomic_DNA"/>
</dbReference>
<dbReference type="AlphaFoldDB" id="A0A1Q2CZR5"/>
<evidence type="ECO:0008006" key="5">
    <source>
        <dbReference type="Google" id="ProtNLM"/>
    </source>
</evidence>
<dbReference type="GO" id="GO:0008233">
    <property type="term" value="F:peptidase activity"/>
    <property type="evidence" value="ECO:0007669"/>
    <property type="project" value="InterPro"/>
</dbReference>